<protein>
    <submittedName>
        <fullName evidence="1">Uncharacterized protein</fullName>
    </submittedName>
</protein>
<name>A0A7G5B7Q4_9CAUD</name>
<organism evidence="1 2">
    <name type="scientific">Ralstonia phage Adzire</name>
    <dbReference type="NCBI Taxonomy" id="2759711"/>
    <lineage>
        <taxon>Viruses</taxon>
        <taxon>Duplodnaviria</taxon>
        <taxon>Heunggongvirae</taxon>
        <taxon>Uroviricota</taxon>
        <taxon>Caudoviricetes</taxon>
        <taxon>Bakolyvirus</taxon>
        <taxon>Bakolyvirus simangalove</taxon>
    </lineage>
</organism>
<dbReference type="Proteomes" id="UP000515295">
    <property type="component" value="Segment"/>
</dbReference>
<dbReference type="EMBL" id="MT740725">
    <property type="protein sequence ID" value="QMV32327.1"/>
    <property type="molecule type" value="Genomic_DNA"/>
</dbReference>
<sequence length="55" mass="6299">MSEQRIVISCFDKTGNMVKPWAEAGYLCYCVDLQHAPGERRDGNIIQPTQQKEDK</sequence>
<evidence type="ECO:0000313" key="2">
    <source>
        <dbReference type="Proteomes" id="UP000515295"/>
    </source>
</evidence>
<accession>A0A7G5B7Q4</accession>
<proteinExistence type="predicted"/>
<gene>
    <name evidence="1" type="ORF">S1_00010</name>
</gene>
<reference evidence="1 2" key="1">
    <citation type="submission" date="2020-07" db="EMBL/GenBank/DDBJ databases">
        <title>Ralstonia phages.</title>
        <authorList>
            <person name="Trotereau A."/>
            <person name="Boyer C."/>
            <person name="Torres-Barcelo C."/>
        </authorList>
    </citation>
    <scope>NUCLEOTIDE SEQUENCE [LARGE SCALE GENOMIC DNA]</scope>
</reference>
<evidence type="ECO:0000313" key="1">
    <source>
        <dbReference type="EMBL" id="QMV32327.1"/>
    </source>
</evidence>